<dbReference type="CDD" id="cd01392">
    <property type="entry name" value="HTH_LacI"/>
    <property type="match status" value="1"/>
</dbReference>
<protein>
    <submittedName>
        <fullName evidence="6">Catabolite control protein A</fullName>
    </submittedName>
</protein>
<dbReference type="SUPFAM" id="SSF47413">
    <property type="entry name" value="lambda repressor-like DNA-binding domains"/>
    <property type="match status" value="1"/>
</dbReference>
<accession>A0A1Y5SGT2</accession>
<dbReference type="SUPFAM" id="SSF53822">
    <property type="entry name" value="Periplasmic binding protein-like I"/>
    <property type="match status" value="1"/>
</dbReference>
<evidence type="ECO:0000256" key="4">
    <source>
        <dbReference type="ARBA" id="ARBA00023163"/>
    </source>
</evidence>
<dbReference type="Gene3D" id="1.10.260.40">
    <property type="entry name" value="lambda repressor-like DNA-binding domains"/>
    <property type="match status" value="1"/>
</dbReference>
<dbReference type="PROSITE" id="PS50932">
    <property type="entry name" value="HTH_LACI_2"/>
    <property type="match status" value="1"/>
</dbReference>
<keyword evidence="3" id="KW-0238">DNA-binding</keyword>
<dbReference type="Proteomes" id="UP000193307">
    <property type="component" value="Unassembled WGS sequence"/>
</dbReference>
<dbReference type="SMART" id="SM00354">
    <property type="entry name" value="HTH_LACI"/>
    <property type="match status" value="1"/>
</dbReference>
<dbReference type="EMBL" id="FWFW01000004">
    <property type="protein sequence ID" value="SLN38719.1"/>
    <property type="molecule type" value="Genomic_DNA"/>
</dbReference>
<dbReference type="Gene3D" id="3.40.50.2300">
    <property type="match status" value="2"/>
</dbReference>
<organism evidence="6 7">
    <name type="scientific">Pacificibacter marinus</name>
    <dbReference type="NCBI Taxonomy" id="658057"/>
    <lineage>
        <taxon>Bacteria</taxon>
        <taxon>Pseudomonadati</taxon>
        <taxon>Pseudomonadota</taxon>
        <taxon>Alphaproteobacteria</taxon>
        <taxon>Rhodobacterales</taxon>
        <taxon>Roseobacteraceae</taxon>
        <taxon>Pacificibacter</taxon>
    </lineage>
</organism>
<dbReference type="OrthoDB" id="8433438at2"/>
<feature type="domain" description="HTH lacI-type" evidence="5">
    <location>
        <begin position="7"/>
        <end position="61"/>
    </location>
</feature>
<reference evidence="6 7" key="1">
    <citation type="submission" date="2017-03" db="EMBL/GenBank/DDBJ databases">
        <authorList>
            <person name="Afonso C.L."/>
            <person name="Miller P.J."/>
            <person name="Scott M.A."/>
            <person name="Spackman E."/>
            <person name="Goraichik I."/>
            <person name="Dimitrov K.M."/>
            <person name="Suarez D.L."/>
            <person name="Swayne D.E."/>
        </authorList>
    </citation>
    <scope>NUCLEOTIDE SEQUENCE [LARGE SCALE GENOMIC DNA]</scope>
    <source>
        <strain evidence="6 7">CECT 7971</strain>
    </source>
</reference>
<keyword evidence="4" id="KW-0804">Transcription</keyword>
<dbReference type="InterPro" id="IPR028082">
    <property type="entry name" value="Peripla_BP_I"/>
</dbReference>
<evidence type="ECO:0000256" key="1">
    <source>
        <dbReference type="ARBA" id="ARBA00022491"/>
    </source>
</evidence>
<proteinExistence type="predicted"/>
<dbReference type="Pfam" id="PF00356">
    <property type="entry name" value="LacI"/>
    <property type="match status" value="1"/>
</dbReference>
<dbReference type="PANTHER" id="PTHR30146">
    <property type="entry name" value="LACI-RELATED TRANSCRIPTIONAL REPRESSOR"/>
    <property type="match status" value="1"/>
</dbReference>
<dbReference type="PANTHER" id="PTHR30146:SF95">
    <property type="entry name" value="RIBOSE OPERON REPRESSOR"/>
    <property type="match status" value="1"/>
</dbReference>
<keyword evidence="7" id="KW-1185">Reference proteome</keyword>
<dbReference type="Pfam" id="PF13377">
    <property type="entry name" value="Peripla_BP_3"/>
    <property type="match status" value="1"/>
</dbReference>
<dbReference type="RefSeq" id="WP_085848782.1">
    <property type="nucleotide sequence ID" value="NZ_FNZV01000003.1"/>
</dbReference>
<evidence type="ECO:0000256" key="2">
    <source>
        <dbReference type="ARBA" id="ARBA00023015"/>
    </source>
</evidence>
<evidence type="ECO:0000259" key="5">
    <source>
        <dbReference type="PROSITE" id="PS50932"/>
    </source>
</evidence>
<keyword evidence="1" id="KW-0678">Repressor</keyword>
<dbReference type="GO" id="GO:0000976">
    <property type="term" value="F:transcription cis-regulatory region binding"/>
    <property type="evidence" value="ECO:0007669"/>
    <property type="project" value="TreeGrafter"/>
</dbReference>
<dbReference type="CDD" id="cd06278">
    <property type="entry name" value="PBP1_LacI-like"/>
    <property type="match status" value="1"/>
</dbReference>
<evidence type="ECO:0000313" key="7">
    <source>
        <dbReference type="Proteomes" id="UP000193307"/>
    </source>
</evidence>
<dbReference type="InterPro" id="IPR010982">
    <property type="entry name" value="Lambda_DNA-bd_dom_sf"/>
</dbReference>
<sequence length="333" mass="35839">MTDHKRPTSFDVARVAGVSRSAVSRAFTPGASINAQTREKIIAAAQDIGYRVNTLARNLQTQESQLVAVLASRMDSPVRARQVKLLTHALIKEGYRPLLLTAESASDVPRLLSSMLDYCLSGMIVTSDSPPDALIEECAKLQVPVVLINRDPSLAGGDRVQIDPKAAGHLAFDTLRAAGVQRFAAILPQDKTYSVAGRVLAFQAAALHAGFDCVLIPSEGQSYDAGRQAVIKHWDQISHCDGIFGATDLATCGVLDALRHDLGRSVPSDIQVLGFDDIEQASWGSYNMSSIKQDLEGQVSMAVAAMRQRLTDPDTPASLQYQTLTPVLRGTTK</sequence>
<dbReference type="STRING" id="658057.SAMN04488032_103194"/>
<evidence type="ECO:0000256" key="3">
    <source>
        <dbReference type="ARBA" id="ARBA00023125"/>
    </source>
</evidence>
<dbReference type="GO" id="GO:0003700">
    <property type="term" value="F:DNA-binding transcription factor activity"/>
    <property type="evidence" value="ECO:0007669"/>
    <property type="project" value="TreeGrafter"/>
</dbReference>
<keyword evidence="2" id="KW-0805">Transcription regulation</keyword>
<dbReference type="InterPro" id="IPR000843">
    <property type="entry name" value="HTH_LacI"/>
</dbReference>
<gene>
    <name evidence="6" type="primary">ccpA_2</name>
    <name evidence="6" type="ORF">PAM7971_01746</name>
</gene>
<evidence type="ECO:0000313" key="6">
    <source>
        <dbReference type="EMBL" id="SLN38719.1"/>
    </source>
</evidence>
<dbReference type="AlphaFoldDB" id="A0A1Y5SGT2"/>
<name>A0A1Y5SGT2_9RHOB</name>
<dbReference type="InterPro" id="IPR046335">
    <property type="entry name" value="LacI/GalR-like_sensor"/>
</dbReference>